<reference evidence="2 3" key="1">
    <citation type="submission" date="2016-02" db="EMBL/GenBank/DDBJ databases">
        <title>Band-tailed pigeon sequencing and assembly.</title>
        <authorList>
            <person name="Soares A.E."/>
            <person name="Novak B.J."/>
            <person name="Rice E.S."/>
            <person name="O'Connell B."/>
            <person name="Chang D."/>
            <person name="Weber S."/>
            <person name="Shapiro B."/>
        </authorList>
    </citation>
    <scope>NUCLEOTIDE SEQUENCE [LARGE SCALE GENOMIC DNA]</scope>
    <source>
        <strain evidence="2">BTP2013</strain>
        <tissue evidence="2">Blood</tissue>
    </source>
</reference>
<dbReference type="AlphaFoldDB" id="A0A1V4JKV4"/>
<protein>
    <submittedName>
        <fullName evidence="2">Uncharacterized protein</fullName>
    </submittedName>
</protein>
<feature type="compositionally biased region" description="Basic and acidic residues" evidence="1">
    <location>
        <begin position="27"/>
        <end position="36"/>
    </location>
</feature>
<sequence>MERKARHELKNKLVVNPGWERCTLSKGKLEKQEKANSRPQPLQPKMANRLLDDSLIEVEVIKKENAPIASCLDHLQFHGMVTVSLQWL</sequence>
<dbReference type="Proteomes" id="UP000190648">
    <property type="component" value="Unassembled WGS sequence"/>
</dbReference>
<keyword evidence="3" id="KW-1185">Reference proteome</keyword>
<evidence type="ECO:0000313" key="3">
    <source>
        <dbReference type="Proteomes" id="UP000190648"/>
    </source>
</evidence>
<accession>A0A1V4JKV4</accession>
<name>A0A1V4JKV4_PATFA</name>
<dbReference type="EMBL" id="LSYS01006902">
    <property type="protein sequence ID" value="OPJ72675.1"/>
    <property type="molecule type" value="Genomic_DNA"/>
</dbReference>
<proteinExistence type="predicted"/>
<feature type="region of interest" description="Disordered" evidence="1">
    <location>
        <begin position="25"/>
        <end position="44"/>
    </location>
</feature>
<gene>
    <name evidence="2" type="ORF">AV530_005208</name>
</gene>
<organism evidence="2 3">
    <name type="scientific">Patagioenas fasciata monilis</name>
    <dbReference type="NCBI Taxonomy" id="372326"/>
    <lineage>
        <taxon>Eukaryota</taxon>
        <taxon>Metazoa</taxon>
        <taxon>Chordata</taxon>
        <taxon>Craniata</taxon>
        <taxon>Vertebrata</taxon>
        <taxon>Euteleostomi</taxon>
        <taxon>Archelosauria</taxon>
        <taxon>Archosauria</taxon>
        <taxon>Dinosauria</taxon>
        <taxon>Saurischia</taxon>
        <taxon>Theropoda</taxon>
        <taxon>Coelurosauria</taxon>
        <taxon>Aves</taxon>
        <taxon>Neognathae</taxon>
        <taxon>Neoaves</taxon>
        <taxon>Columbimorphae</taxon>
        <taxon>Columbiformes</taxon>
        <taxon>Columbidae</taxon>
        <taxon>Patagioenas</taxon>
    </lineage>
</organism>
<evidence type="ECO:0000313" key="2">
    <source>
        <dbReference type="EMBL" id="OPJ72675.1"/>
    </source>
</evidence>
<comment type="caution">
    <text evidence="2">The sequence shown here is derived from an EMBL/GenBank/DDBJ whole genome shotgun (WGS) entry which is preliminary data.</text>
</comment>
<evidence type="ECO:0000256" key="1">
    <source>
        <dbReference type="SAM" id="MobiDB-lite"/>
    </source>
</evidence>